<keyword evidence="1" id="KW-1133">Transmembrane helix</keyword>
<accession>A0A2P2NW47</accession>
<name>A0A2P2NW47_RHIMU</name>
<evidence type="ECO:0000313" key="2">
    <source>
        <dbReference type="EMBL" id="MBX46736.1"/>
    </source>
</evidence>
<proteinExistence type="predicted"/>
<keyword evidence="1" id="KW-0472">Membrane</keyword>
<dbReference type="EMBL" id="GGEC01066252">
    <property type="protein sequence ID" value="MBX46736.1"/>
    <property type="molecule type" value="Transcribed_RNA"/>
</dbReference>
<organism evidence="2">
    <name type="scientific">Rhizophora mucronata</name>
    <name type="common">Asiatic mangrove</name>
    <dbReference type="NCBI Taxonomy" id="61149"/>
    <lineage>
        <taxon>Eukaryota</taxon>
        <taxon>Viridiplantae</taxon>
        <taxon>Streptophyta</taxon>
        <taxon>Embryophyta</taxon>
        <taxon>Tracheophyta</taxon>
        <taxon>Spermatophyta</taxon>
        <taxon>Magnoliopsida</taxon>
        <taxon>eudicotyledons</taxon>
        <taxon>Gunneridae</taxon>
        <taxon>Pentapetalae</taxon>
        <taxon>rosids</taxon>
        <taxon>fabids</taxon>
        <taxon>Malpighiales</taxon>
        <taxon>Rhizophoraceae</taxon>
        <taxon>Rhizophora</taxon>
    </lineage>
</organism>
<dbReference type="AlphaFoldDB" id="A0A2P2NW47"/>
<sequence>MIGKHTHLYAQPIAFLFFCMHCLSSMVSCTAANKIVCMSRRMK</sequence>
<keyword evidence="1" id="KW-0812">Transmembrane</keyword>
<reference evidence="2" key="1">
    <citation type="submission" date="2018-02" db="EMBL/GenBank/DDBJ databases">
        <title>Rhizophora mucronata_Transcriptome.</title>
        <authorList>
            <person name="Meera S.P."/>
            <person name="Sreeshan A."/>
            <person name="Augustine A."/>
        </authorList>
    </citation>
    <scope>NUCLEOTIDE SEQUENCE</scope>
    <source>
        <tissue evidence="2">Leaf</tissue>
    </source>
</reference>
<protein>
    <submittedName>
        <fullName evidence="2">Uncharacterized protein</fullName>
    </submittedName>
</protein>
<evidence type="ECO:0000256" key="1">
    <source>
        <dbReference type="SAM" id="Phobius"/>
    </source>
</evidence>
<feature type="transmembrane region" description="Helical" evidence="1">
    <location>
        <begin position="12"/>
        <end position="33"/>
    </location>
</feature>
<dbReference type="PROSITE" id="PS51257">
    <property type="entry name" value="PROKAR_LIPOPROTEIN"/>
    <property type="match status" value="1"/>
</dbReference>